<dbReference type="Pfam" id="PF25921">
    <property type="entry name" value="DUF7967"/>
    <property type="match status" value="1"/>
</dbReference>
<dbReference type="InterPro" id="IPR058273">
    <property type="entry name" value="DUF7967"/>
</dbReference>
<proteinExistence type="predicted"/>
<protein>
    <recommendedName>
        <fullName evidence="1">DUF7967 domain-containing protein</fullName>
    </recommendedName>
</protein>
<evidence type="ECO:0000313" key="4">
    <source>
        <dbReference type="Proteomes" id="UP000293535"/>
    </source>
</evidence>
<dbReference type="RefSeq" id="WP_014041616.1">
    <property type="nucleotide sequence ID" value="NZ_BAABRG010000001.1"/>
</dbReference>
<dbReference type="Proteomes" id="UP000293535">
    <property type="component" value="Unassembled WGS sequence"/>
</dbReference>
<reference evidence="2 5" key="1">
    <citation type="submission" date="2018-11" db="EMBL/GenBank/DDBJ databases">
        <title>Genomic analysis of Haloarcula hispanica CBA1121.</title>
        <authorList>
            <person name="Kim Y.B."/>
            <person name="Roh S.W."/>
        </authorList>
    </citation>
    <scope>NUCLEOTIDE SEQUENCE [LARGE SCALE GENOMIC DNA]</scope>
    <source>
        <strain evidence="2 5">CBA1121</strain>
    </source>
</reference>
<evidence type="ECO:0000313" key="5">
    <source>
        <dbReference type="Proteomes" id="UP000326244"/>
    </source>
</evidence>
<dbReference type="EMBL" id="RQWK01000001">
    <property type="protein sequence ID" value="KAA9408317.1"/>
    <property type="molecule type" value="Genomic_DNA"/>
</dbReference>
<evidence type="ECO:0000259" key="1">
    <source>
        <dbReference type="Pfam" id="PF25921"/>
    </source>
</evidence>
<dbReference type="AlphaFoldDB" id="A0A482T6Q4"/>
<name>A0A482T6Q4_HALHI</name>
<reference evidence="3 4" key="2">
    <citation type="submission" date="2018-12" db="EMBL/GenBank/DDBJ databases">
        <title>Draft genome sequence of Haloarcula hispinica strain 18.1, an halophilic archaeon isolated from Chott El Jerid of Southern Tunisia.</title>
        <authorList>
            <person name="Najjari A."/>
            <person name="Ben Dhia O."/>
            <person name="Ferjani R."/>
            <person name="Mahjoubi M."/>
            <person name="Sghaier H."/>
            <person name="Elshahed M."/>
            <person name="Ouzari H.I."/>
            <person name="Cherid A."/>
            <person name="Youssef N."/>
        </authorList>
    </citation>
    <scope>NUCLEOTIDE SEQUENCE [LARGE SCALE GENOMIC DNA]</scope>
    <source>
        <strain evidence="3 4">18.1</strain>
    </source>
</reference>
<evidence type="ECO:0000313" key="2">
    <source>
        <dbReference type="EMBL" id="KAA9408317.1"/>
    </source>
</evidence>
<accession>A0A482T6Q4</accession>
<dbReference type="OMA" id="PDGEQYF"/>
<comment type="caution">
    <text evidence="3">The sequence shown here is derived from an EMBL/GenBank/DDBJ whole genome shotgun (WGS) entry which is preliminary data.</text>
</comment>
<evidence type="ECO:0000313" key="3">
    <source>
        <dbReference type="EMBL" id="RYJ10710.1"/>
    </source>
</evidence>
<organism evidence="3 4">
    <name type="scientific">Haloarcula hispanica</name>
    <dbReference type="NCBI Taxonomy" id="51589"/>
    <lineage>
        <taxon>Archaea</taxon>
        <taxon>Methanobacteriati</taxon>
        <taxon>Methanobacteriota</taxon>
        <taxon>Stenosarchaea group</taxon>
        <taxon>Halobacteria</taxon>
        <taxon>Halobacteriales</taxon>
        <taxon>Haloarculaceae</taxon>
        <taxon>Haloarcula</taxon>
    </lineage>
</organism>
<sequence length="93" mass="10531">MSATEETVRVWLVERTYSDDEQNLIILTYATPDGEQYFRKERALTSFSDVRETTAAVDADPDNLGSVEDEDLRAQYAAEATRMAEKHDPDDAI</sequence>
<dbReference type="GeneID" id="99240033"/>
<dbReference type="Proteomes" id="UP000326244">
    <property type="component" value="Unassembled WGS sequence"/>
</dbReference>
<dbReference type="EMBL" id="RZIG01000002">
    <property type="protein sequence ID" value="RYJ10710.1"/>
    <property type="molecule type" value="Genomic_DNA"/>
</dbReference>
<gene>
    <name evidence="2" type="ORF">EGO51_00400</name>
    <name evidence="3" type="ORF">ELS20_12430</name>
</gene>
<feature type="domain" description="DUF7967" evidence="1">
    <location>
        <begin position="5"/>
        <end position="93"/>
    </location>
</feature>